<dbReference type="Gene3D" id="1.20.1330.10">
    <property type="entry name" value="f41 fragment of flagellin, N-terminal domain"/>
    <property type="match status" value="1"/>
</dbReference>
<dbReference type="GO" id="GO:0005198">
    <property type="term" value="F:structural molecule activity"/>
    <property type="evidence" value="ECO:0007669"/>
    <property type="project" value="InterPro"/>
</dbReference>
<keyword evidence="3" id="KW-0282">Flagellum</keyword>
<evidence type="ECO:0000313" key="3">
    <source>
        <dbReference type="EMBL" id="QDV72705.1"/>
    </source>
</evidence>
<dbReference type="RefSeq" id="WP_145108436.1">
    <property type="nucleotide sequence ID" value="NZ_CP036349.1"/>
</dbReference>
<name>A0A518K4L6_9BACT</name>
<keyword evidence="3" id="KW-0969">Cilium</keyword>
<gene>
    <name evidence="3" type="ORF">Spa11_08870</name>
</gene>
<dbReference type="EMBL" id="CP036349">
    <property type="protein sequence ID" value="QDV72705.1"/>
    <property type="molecule type" value="Genomic_DNA"/>
</dbReference>
<feature type="domain" description="Flagellin N-terminal" evidence="2">
    <location>
        <begin position="12"/>
        <end position="133"/>
    </location>
</feature>
<dbReference type="AlphaFoldDB" id="A0A518K4L6"/>
<dbReference type="PANTHER" id="PTHR42792">
    <property type="entry name" value="FLAGELLIN"/>
    <property type="match status" value="1"/>
</dbReference>
<feature type="compositionally biased region" description="Polar residues" evidence="1">
    <location>
        <begin position="1"/>
        <end position="15"/>
    </location>
</feature>
<evidence type="ECO:0000259" key="2">
    <source>
        <dbReference type="Pfam" id="PF00669"/>
    </source>
</evidence>
<accession>A0A518K4L6</accession>
<reference evidence="3 4" key="1">
    <citation type="submission" date="2019-02" db="EMBL/GenBank/DDBJ databases">
        <title>Deep-cultivation of Planctomycetes and their phenomic and genomic characterization uncovers novel biology.</title>
        <authorList>
            <person name="Wiegand S."/>
            <person name="Jogler M."/>
            <person name="Boedeker C."/>
            <person name="Pinto D."/>
            <person name="Vollmers J."/>
            <person name="Rivas-Marin E."/>
            <person name="Kohn T."/>
            <person name="Peeters S.H."/>
            <person name="Heuer A."/>
            <person name="Rast P."/>
            <person name="Oberbeckmann S."/>
            <person name="Bunk B."/>
            <person name="Jeske O."/>
            <person name="Meyerdierks A."/>
            <person name="Storesund J.E."/>
            <person name="Kallscheuer N."/>
            <person name="Luecker S."/>
            <person name="Lage O.M."/>
            <person name="Pohl T."/>
            <person name="Merkel B.J."/>
            <person name="Hornburger P."/>
            <person name="Mueller R.-W."/>
            <person name="Bruemmer F."/>
            <person name="Labrenz M."/>
            <person name="Spormann A.M."/>
            <person name="Op den Camp H."/>
            <person name="Overmann J."/>
            <person name="Amann R."/>
            <person name="Jetten M.S.M."/>
            <person name="Mascher T."/>
            <person name="Medema M.H."/>
            <person name="Devos D.P."/>
            <person name="Kaster A.-K."/>
            <person name="Ovreas L."/>
            <person name="Rohde M."/>
            <person name="Galperin M.Y."/>
            <person name="Jogler C."/>
        </authorList>
    </citation>
    <scope>NUCLEOTIDE SEQUENCE [LARGE SCALE GENOMIC DNA]</scope>
    <source>
        <strain evidence="3 4">Spa11</strain>
    </source>
</reference>
<dbReference type="PANTHER" id="PTHR42792:SF2">
    <property type="entry name" value="FLAGELLIN"/>
    <property type="match status" value="1"/>
</dbReference>
<dbReference type="KEGG" id="bmei:Spa11_08870"/>
<dbReference type="Proteomes" id="UP000316426">
    <property type="component" value="Chromosome"/>
</dbReference>
<protein>
    <submittedName>
        <fullName evidence="3">Flagellin</fullName>
    </submittedName>
</protein>
<evidence type="ECO:0000313" key="4">
    <source>
        <dbReference type="Proteomes" id="UP000316426"/>
    </source>
</evidence>
<sequence length="248" mass="26811">MLSVSPSAGLSTSLMHQRRRNMNQMSVSLERLSTGKRINHAKDDPAGLIAAEQLRGEITDKKALLKVSQYEQFAFWERESRLSLVQRGLNDLGGAVIESAGTLANELQRQALQQSAEATINSFNRLAPGVALGGLYELANGGAANLVDGDSLLAQQIIDDANRSTLIGRATVAADARYSDYEQRLLEDQIVIATETLSMVEDADFAAEASSLLQGQVLAQASNAALQYAQQSHAEAISELLDRIDLKR</sequence>
<keyword evidence="3" id="KW-0966">Cell projection</keyword>
<feature type="region of interest" description="Disordered" evidence="1">
    <location>
        <begin position="1"/>
        <end position="20"/>
    </location>
</feature>
<dbReference type="InterPro" id="IPR001029">
    <property type="entry name" value="Flagellin_N"/>
</dbReference>
<dbReference type="Pfam" id="PF00669">
    <property type="entry name" value="Flagellin_N"/>
    <property type="match status" value="1"/>
</dbReference>
<organism evidence="3 4">
    <name type="scientific">Botrimarina mediterranea</name>
    <dbReference type="NCBI Taxonomy" id="2528022"/>
    <lineage>
        <taxon>Bacteria</taxon>
        <taxon>Pseudomonadati</taxon>
        <taxon>Planctomycetota</taxon>
        <taxon>Planctomycetia</taxon>
        <taxon>Pirellulales</taxon>
        <taxon>Lacipirellulaceae</taxon>
        <taxon>Botrimarina</taxon>
    </lineage>
</organism>
<proteinExistence type="predicted"/>
<dbReference type="SUPFAM" id="SSF64518">
    <property type="entry name" value="Phase 1 flagellin"/>
    <property type="match status" value="1"/>
</dbReference>
<dbReference type="GO" id="GO:0009288">
    <property type="term" value="C:bacterial-type flagellum"/>
    <property type="evidence" value="ECO:0007669"/>
    <property type="project" value="InterPro"/>
</dbReference>
<evidence type="ECO:0000256" key="1">
    <source>
        <dbReference type="SAM" id="MobiDB-lite"/>
    </source>
</evidence>
<dbReference type="InterPro" id="IPR001492">
    <property type="entry name" value="Flagellin"/>
</dbReference>
<keyword evidence="4" id="KW-1185">Reference proteome</keyword>